<keyword evidence="2" id="KW-1185">Reference proteome</keyword>
<dbReference type="EMBL" id="AGNL01025817">
    <property type="protein sequence ID" value="EJK58231.1"/>
    <property type="molecule type" value="Genomic_DNA"/>
</dbReference>
<organism evidence="1 2">
    <name type="scientific">Thalassiosira oceanica</name>
    <name type="common">Marine diatom</name>
    <dbReference type="NCBI Taxonomy" id="159749"/>
    <lineage>
        <taxon>Eukaryota</taxon>
        <taxon>Sar</taxon>
        <taxon>Stramenopiles</taxon>
        <taxon>Ochrophyta</taxon>
        <taxon>Bacillariophyta</taxon>
        <taxon>Coscinodiscophyceae</taxon>
        <taxon>Thalassiosirophycidae</taxon>
        <taxon>Thalassiosirales</taxon>
        <taxon>Thalassiosiraceae</taxon>
        <taxon>Thalassiosira</taxon>
    </lineage>
</organism>
<feature type="non-terminal residue" evidence="1">
    <location>
        <position position="1"/>
    </location>
</feature>
<evidence type="ECO:0000313" key="2">
    <source>
        <dbReference type="Proteomes" id="UP000266841"/>
    </source>
</evidence>
<name>K0SBF1_THAOC</name>
<dbReference type="AlphaFoldDB" id="K0SBF1"/>
<proteinExistence type="predicted"/>
<protein>
    <submittedName>
        <fullName evidence="1">Uncharacterized protein</fullName>
    </submittedName>
</protein>
<reference evidence="1 2" key="1">
    <citation type="journal article" date="2012" name="Genome Biol.">
        <title>Genome and low-iron response of an oceanic diatom adapted to chronic iron limitation.</title>
        <authorList>
            <person name="Lommer M."/>
            <person name="Specht M."/>
            <person name="Roy A.S."/>
            <person name="Kraemer L."/>
            <person name="Andreson R."/>
            <person name="Gutowska M.A."/>
            <person name="Wolf J."/>
            <person name="Bergner S.V."/>
            <person name="Schilhabel M.B."/>
            <person name="Klostermeier U.C."/>
            <person name="Beiko R.G."/>
            <person name="Rosenstiel P."/>
            <person name="Hippler M."/>
            <person name="Laroche J."/>
        </authorList>
    </citation>
    <scope>NUCLEOTIDE SEQUENCE [LARGE SCALE GENOMIC DNA]</scope>
    <source>
        <strain evidence="1 2">CCMP1005</strain>
    </source>
</reference>
<sequence>LSFDNNGFVNLHSAISELGTALKSPKLKCLEWSRNAIVSVEDMALFTQVLSQSDAVDELKFTMSGDDMSGDKIAQALLSGVDFSTYKVLDFSGNCVAVHKPSDLSLRRLRSDSP</sequence>
<evidence type="ECO:0000313" key="1">
    <source>
        <dbReference type="EMBL" id="EJK58231.1"/>
    </source>
</evidence>
<dbReference type="Proteomes" id="UP000266841">
    <property type="component" value="Unassembled WGS sequence"/>
</dbReference>
<accession>K0SBF1</accession>
<comment type="caution">
    <text evidence="1">The sequence shown here is derived from an EMBL/GenBank/DDBJ whole genome shotgun (WGS) entry which is preliminary data.</text>
</comment>
<gene>
    <name evidence="1" type="ORF">THAOC_21663</name>
</gene>